<protein>
    <submittedName>
        <fullName evidence="2">Uncharacterized protein</fullName>
    </submittedName>
</protein>
<sequence length="207" mass="22576">MTTTTVVAMIVATTPSSSTSTTPTSSPARKPHFRSLRGIPSHTRAMSAEDTTTRRHSFRLTAAPLESLPVPPRLHQSPYLYSPESIFQRTSSIHKQPSEEDEQWLGDTVPLASTRREQALKEATSMAADDDDPRTPLASPPLFRHRSKALPPTTTPSVRSGSTHGRSRSDTHVVVTLHDMDVETPTSTPPVISPSIAHDVTNACFFS</sequence>
<gene>
    <name evidence="2" type="ORF">BDV98DRAFT_556856</name>
</gene>
<feature type="compositionally biased region" description="Low complexity" evidence="1">
    <location>
        <begin position="13"/>
        <end position="27"/>
    </location>
</feature>
<feature type="region of interest" description="Disordered" evidence="1">
    <location>
        <begin position="121"/>
        <end position="171"/>
    </location>
</feature>
<feature type="region of interest" description="Disordered" evidence="1">
    <location>
        <begin position="13"/>
        <end position="55"/>
    </location>
</feature>
<dbReference type="Proteomes" id="UP000305067">
    <property type="component" value="Unassembled WGS sequence"/>
</dbReference>
<accession>A0A5C3QZX0</accession>
<name>A0A5C3QZX0_9AGAR</name>
<feature type="compositionally biased region" description="Polar residues" evidence="1">
    <location>
        <begin position="155"/>
        <end position="164"/>
    </location>
</feature>
<dbReference type="EMBL" id="ML178814">
    <property type="protein sequence ID" value="TFL06888.1"/>
    <property type="molecule type" value="Genomic_DNA"/>
</dbReference>
<keyword evidence="3" id="KW-1185">Reference proteome</keyword>
<evidence type="ECO:0000313" key="3">
    <source>
        <dbReference type="Proteomes" id="UP000305067"/>
    </source>
</evidence>
<evidence type="ECO:0000256" key="1">
    <source>
        <dbReference type="SAM" id="MobiDB-lite"/>
    </source>
</evidence>
<organism evidence="2 3">
    <name type="scientific">Pterulicium gracile</name>
    <dbReference type="NCBI Taxonomy" id="1884261"/>
    <lineage>
        <taxon>Eukaryota</taxon>
        <taxon>Fungi</taxon>
        <taxon>Dikarya</taxon>
        <taxon>Basidiomycota</taxon>
        <taxon>Agaricomycotina</taxon>
        <taxon>Agaricomycetes</taxon>
        <taxon>Agaricomycetidae</taxon>
        <taxon>Agaricales</taxon>
        <taxon>Pleurotineae</taxon>
        <taxon>Pterulaceae</taxon>
        <taxon>Pterulicium</taxon>
    </lineage>
</organism>
<evidence type="ECO:0000313" key="2">
    <source>
        <dbReference type="EMBL" id="TFL06888.1"/>
    </source>
</evidence>
<dbReference type="AlphaFoldDB" id="A0A5C3QZX0"/>
<proteinExistence type="predicted"/>
<reference evidence="2 3" key="1">
    <citation type="journal article" date="2019" name="Nat. Ecol. Evol.">
        <title>Megaphylogeny resolves global patterns of mushroom evolution.</title>
        <authorList>
            <person name="Varga T."/>
            <person name="Krizsan K."/>
            <person name="Foldi C."/>
            <person name="Dima B."/>
            <person name="Sanchez-Garcia M."/>
            <person name="Sanchez-Ramirez S."/>
            <person name="Szollosi G.J."/>
            <person name="Szarkandi J.G."/>
            <person name="Papp V."/>
            <person name="Albert L."/>
            <person name="Andreopoulos W."/>
            <person name="Angelini C."/>
            <person name="Antonin V."/>
            <person name="Barry K.W."/>
            <person name="Bougher N.L."/>
            <person name="Buchanan P."/>
            <person name="Buyck B."/>
            <person name="Bense V."/>
            <person name="Catcheside P."/>
            <person name="Chovatia M."/>
            <person name="Cooper J."/>
            <person name="Damon W."/>
            <person name="Desjardin D."/>
            <person name="Finy P."/>
            <person name="Geml J."/>
            <person name="Haridas S."/>
            <person name="Hughes K."/>
            <person name="Justo A."/>
            <person name="Karasinski D."/>
            <person name="Kautmanova I."/>
            <person name="Kiss B."/>
            <person name="Kocsube S."/>
            <person name="Kotiranta H."/>
            <person name="LaButti K.M."/>
            <person name="Lechner B.E."/>
            <person name="Liimatainen K."/>
            <person name="Lipzen A."/>
            <person name="Lukacs Z."/>
            <person name="Mihaltcheva S."/>
            <person name="Morgado L.N."/>
            <person name="Niskanen T."/>
            <person name="Noordeloos M.E."/>
            <person name="Ohm R.A."/>
            <person name="Ortiz-Santana B."/>
            <person name="Ovrebo C."/>
            <person name="Racz N."/>
            <person name="Riley R."/>
            <person name="Savchenko A."/>
            <person name="Shiryaev A."/>
            <person name="Soop K."/>
            <person name="Spirin V."/>
            <person name="Szebenyi C."/>
            <person name="Tomsovsky M."/>
            <person name="Tulloss R.E."/>
            <person name="Uehling J."/>
            <person name="Grigoriev I.V."/>
            <person name="Vagvolgyi C."/>
            <person name="Papp T."/>
            <person name="Martin F.M."/>
            <person name="Miettinen O."/>
            <person name="Hibbett D.S."/>
            <person name="Nagy L.G."/>
        </authorList>
    </citation>
    <scope>NUCLEOTIDE SEQUENCE [LARGE SCALE GENOMIC DNA]</scope>
    <source>
        <strain evidence="2 3">CBS 309.79</strain>
    </source>
</reference>
<dbReference type="OrthoDB" id="2675274at2759"/>